<keyword evidence="3" id="KW-0600">Photoreceptor protein</keyword>
<dbReference type="PANTHER" id="PTHR41523:SF7">
    <property type="entry name" value="HISTIDINE KINASE"/>
    <property type="match status" value="1"/>
</dbReference>
<comment type="catalytic activity">
    <reaction evidence="1">
        <text>ATP + protein L-histidine = ADP + protein N-phospho-L-histidine.</text>
        <dbReference type="EC" id="2.7.13.3"/>
    </reaction>
</comment>
<dbReference type="InterPro" id="IPR003018">
    <property type="entry name" value="GAF"/>
</dbReference>
<dbReference type="eggNOG" id="COG0784">
    <property type="taxonomic scope" value="Bacteria"/>
</dbReference>
<dbReference type="PROSITE" id="PS50046">
    <property type="entry name" value="PHYTOCHROME_2"/>
    <property type="match status" value="1"/>
</dbReference>
<keyword evidence="4 12" id="KW-0597">Phosphoprotein</keyword>
<dbReference type="SUPFAM" id="SSF55785">
    <property type="entry name" value="PYP-like sensor domain (PAS domain)"/>
    <property type="match status" value="1"/>
</dbReference>
<dbReference type="GO" id="GO:0000160">
    <property type="term" value="P:phosphorelay signal transduction system"/>
    <property type="evidence" value="ECO:0007669"/>
    <property type="project" value="InterPro"/>
</dbReference>
<accession>A8HU76</accession>
<dbReference type="SMART" id="SM00065">
    <property type="entry name" value="GAF"/>
    <property type="match status" value="1"/>
</dbReference>
<proteinExistence type="predicted"/>
<feature type="domain" description="Phytochrome chromophore attachment site" evidence="13">
    <location>
        <begin position="154"/>
        <end position="303"/>
    </location>
</feature>
<evidence type="ECO:0000256" key="9">
    <source>
        <dbReference type="ARBA" id="ARBA00022840"/>
    </source>
</evidence>
<dbReference type="PRINTS" id="PR01033">
    <property type="entry name" value="PHYTOCHROME"/>
</dbReference>
<dbReference type="EMBL" id="AP009384">
    <property type="protein sequence ID" value="BAF86913.1"/>
    <property type="molecule type" value="Genomic_DNA"/>
</dbReference>
<dbReference type="Pfam" id="PF08446">
    <property type="entry name" value="PAS_2"/>
    <property type="match status" value="1"/>
</dbReference>
<keyword evidence="9" id="KW-0067">ATP-binding</keyword>
<dbReference type="AlphaFoldDB" id="A8HU76"/>
<reference evidence="15 16" key="1">
    <citation type="journal article" date="2007" name="Appl. Environ. Microbiol.">
        <title>Rhizobial factors required for stem nodule maturation and maintenance in Sesbania rostrata-Azorhizobium caulinodans ORS571 symbiosis.</title>
        <authorList>
            <person name="Suzuki S."/>
            <person name="Aono T."/>
            <person name="Lee KB."/>
            <person name="Suzuki T."/>
            <person name="Liu CT."/>
            <person name="Miwa H."/>
            <person name="Wakao S."/>
            <person name="Iki T."/>
            <person name="Oyaizu H."/>
        </authorList>
    </citation>
    <scope>NUCLEOTIDE SEQUENCE [LARGE SCALE GENOMIC DNA]</scope>
    <source>
        <strain evidence="16">ATCC 43989 / DSM 5975 / JCM 20966 / LMG 6465 / NBRC 14845 / NCIMB 13405 / ORS 571</strain>
    </source>
</reference>
<dbReference type="SUPFAM" id="SSF52172">
    <property type="entry name" value="CheY-like"/>
    <property type="match status" value="1"/>
</dbReference>
<dbReference type="Gene3D" id="3.30.450.20">
    <property type="entry name" value="PAS domain"/>
    <property type="match status" value="1"/>
</dbReference>
<dbReference type="EC" id="2.7.13.3" evidence="2"/>
<reference evidence="15 16" key="5">
    <citation type="journal article" date="2010" name="Appl. Environ. Microbiol.">
        <title>phrR-like gene praR of Azorhizobium caulinodans ORS571 is essential for symbiosis with Sesbania rostrata and is involved in expression of reb genes.</title>
        <authorList>
            <person name="Akiba N."/>
            <person name="Aono T."/>
            <person name="Toyazaki H."/>
            <person name="Sato S."/>
            <person name="Oyaizu H."/>
        </authorList>
    </citation>
    <scope>NUCLEOTIDE SEQUENCE [LARGE SCALE GENOMIC DNA]</scope>
    <source>
        <strain evidence="16">ATCC 43989 / DSM 5975 / JCM 20966 / LMG 6465 / NBRC 14845 / NCIMB 13405 / ORS 571</strain>
    </source>
</reference>
<evidence type="ECO:0000256" key="10">
    <source>
        <dbReference type="ARBA" id="ARBA00022991"/>
    </source>
</evidence>
<protein>
    <recommendedName>
        <fullName evidence="2">histidine kinase</fullName>
        <ecNumber evidence="2">2.7.13.3</ecNumber>
    </recommendedName>
</protein>
<dbReference type="InterPro" id="IPR036890">
    <property type="entry name" value="HATPase_C_sf"/>
</dbReference>
<dbReference type="RefSeq" id="WP_012169446.1">
    <property type="nucleotide sequence ID" value="NC_009937.1"/>
</dbReference>
<dbReference type="GO" id="GO:0006355">
    <property type="term" value="P:regulation of DNA-templated transcription"/>
    <property type="evidence" value="ECO:0007669"/>
    <property type="project" value="InterPro"/>
</dbReference>
<evidence type="ECO:0000313" key="15">
    <source>
        <dbReference type="EMBL" id="BAF86913.1"/>
    </source>
</evidence>
<dbReference type="Pfam" id="PF01590">
    <property type="entry name" value="GAF"/>
    <property type="match status" value="1"/>
</dbReference>
<dbReference type="Pfam" id="PF00360">
    <property type="entry name" value="PHY"/>
    <property type="match status" value="1"/>
</dbReference>
<dbReference type="Gene3D" id="3.40.50.2300">
    <property type="match status" value="1"/>
</dbReference>
<dbReference type="GO" id="GO:0009881">
    <property type="term" value="F:photoreceptor activity"/>
    <property type="evidence" value="ECO:0007669"/>
    <property type="project" value="UniProtKB-KW"/>
</dbReference>
<dbReference type="PIRSF" id="PIRSF036397">
    <property type="entry name" value="Bactrphtchrm_rec"/>
    <property type="match status" value="1"/>
</dbReference>
<evidence type="ECO:0000256" key="11">
    <source>
        <dbReference type="ARBA" id="ARBA00023170"/>
    </source>
</evidence>
<keyword evidence="8" id="KW-0418">Kinase</keyword>
<feature type="domain" description="Response regulatory" evidence="14">
    <location>
        <begin position="734"/>
        <end position="845"/>
    </location>
</feature>
<dbReference type="InterPro" id="IPR013654">
    <property type="entry name" value="PAS_2"/>
</dbReference>
<evidence type="ECO:0000256" key="3">
    <source>
        <dbReference type="ARBA" id="ARBA00022543"/>
    </source>
</evidence>
<dbReference type="Pfam" id="PF07536">
    <property type="entry name" value="HWE_HK"/>
    <property type="match status" value="1"/>
</dbReference>
<dbReference type="InterPro" id="IPR009219">
    <property type="entry name" value="Bactrphtchr_CheY"/>
</dbReference>
<dbReference type="InterPro" id="IPR013515">
    <property type="entry name" value="Phytochrome_cen-reg"/>
</dbReference>
<reference evidence="16" key="2">
    <citation type="submission" date="2007-04" db="EMBL/GenBank/DDBJ databases">
        <title>Complete genome sequence of the nitrogen-fixing bacterium Azorhizobium caulinodans ORS571.</title>
        <authorList>
            <person name="Lee K.B."/>
            <person name="Backer P.D."/>
            <person name="Aono T."/>
            <person name="Liu C.T."/>
            <person name="Suzuki S."/>
            <person name="Suzuki T."/>
            <person name="Kaneko T."/>
            <person name="Yamada M."/>
            <person name="Tabata S."/>
            <person name="Kupfer D.M."/>
            <person name="Najar F.Z."/>
            <person name="Wiley G.B."/>
            <person name="Roe B."/>
            <person name="Binnewies T."/>
            <person name="Ussery D."/>
            <person name="Vereecke D."/>
            <person name="Gevers D."/>
            <person name="Holsters M."/>
            <person name="Oyaizu H."/>
        </authorList>
    </citation>
    <scope>NUCLEOTIDE SEQUENCE [LARGE SCALE GENOMIC DNA]</scope>
    <source>
        <strain evidence="16">ATCC 43989 / DSM 5975 / JCM 20966 / LMG 6465 / NBRC 14845 / NCIMB 13405 / ORS 571</strain>
    </source>
</reference>
<dbReference type="Gene3D" id="3.30.565.10">
    <property type="entry name" value="Histidine kinase-like ATPase, C-terminal domain"/>
    <property type="match status" value="1"/>
</dbReference>
<dbReference type="eggNOG" id="COG4251">
    <property type="taxonomic scope" value="Bacteria"/>
</dbReference>
<dbReference type="SMART" id="SM00448">
    <property type="entry name" value="REC"/>
    <property type="match status" value="1"/>
</dbReference>
<keyword evidence="11" id="KW-0675">Receptor</keyword>
<dbReference type="PANTHER" id="PTHR41523">
    <property type="entry name" value="TWO-COMPONENT SYSTEM SENSOR PROTEIN"/>
    <property type="match status" value="1"/>
</dbReference>
<reference evidence="15 16" key="4">
    <citation type="journal article" date="2009" name="Appl. Environ. Microbiol.">
        <title>Comparative genome-wide transcriptional profiling of Azorhizobium caulinodans ORS571 grown under free-living and symbiotic conditions.</title>
        <authorList>
            <person name="Tsukada S."/>
            <person name="Aono T."/>
            <person name="Akiba N."/>
            <person name="Lee KB."/>
            <person name="Liu CT."/>
            <person name="Toyazaki H."/>
            <person name="Oyaizu H."/>
        </authorList>
    </citation>
    <scope>NUCLEOTIDE SEQUENCE [LARGE SCALE GENOMIC DNA]</scope>
    <source>
        <strain evidence="16">ATCC 43989 / DSM 5975 / JCM 20966 / LMG 6465 / NBRC 14845 / NCIMB 13405 / ORS 571</strain>
    </source>
</reference>
<feature type="modified residue" description="4-aspartylphosphate" evidence="12">
    <location>
        <position position="784"/>
    </location>
</feature>
<evidence type="ECO:0000313" key="16">
    <source>
        <dbReference type="Proteomes" id="UP000000270"/>
    </source>
</evidence>
<dbReference type="Gene3D" id="3.30.450.270">
    <property type="match status" value="1"/>
</dbReference>
<evidence type="ECO:0000256" key="2">
    <source>
        <dbReference type="ARBA" id="ARBA00012438"/>
    </source>
</evidence>
<reference evidence="15 16" key="6">
    <citation type="journal article" date="2011" name="Appl. Environ. Microbiol.">
        <title>Involvement of the azorhizobial chromosome partition gene (parA) in the onset of bacteroid differentiation during Sesbania rostrata stem nodule development.</title>
        <authorList>
            <person name="Liu CT."/>
            <person name="Lee KB."/>
            <person name="Wang YS."/>
            <person name="Peng MH."/>
            <person name="Lee KT."/>
            <person name="Suzuki S."/>
            <person name="Suzuki T."/>
            <person name="Oyaizu H."/>
        </authorList>
    </citation>
    <scope>NUCLEOTIDE SEQUENCE [LARGE SCALE GENOMIC DNA]</scope>
    <source>
        <strain evidence="16">ATCC 43989 / DSM 5975 / JCM 20966 / LMG 6465 / NBRC 14845 / NCIMB 13405 / ORS 571</strain>
    </source>
</reference>
<dbReference type="InterPro" id="IPR001294">
    <property type="entry name" value="Phytochrome"/>
</dbReference>
<evidence type="ECO:0000256" key="8">
    <source>
        <dbReference type="ARBA" id="ARBA00022777"/>
    </source>
</evidence>
<organism evidence="15 16">
    <name type="scientific">Azorhizobium caulinodans (strain ATCC 43989 / DSM 5975 / JCM 20966 / LMG 6465 / NBRC 14845 / NCIMB 13405 / ORS 571)</name>
    <dbReference type="NCBI Taxonomy" id="438753"/>
    <lineage>
        <taxon>Bacteria</taxon>
        <taxon>Pseudomonadati</taxon>
        <taxon>Pseudomonadota</taxon>
        <taxon>Alphaproteobacteria</taxon>
        <taxon>Hyphomicrobiales</taxon>
        <taxon>Xanthobacteraceae</taxon>
        <taxon>Azorhizobium</taxon>
    </lineage>
</organism>
<dbReference type="InterPro" id="IPR011102">
    <property type="entry name" value="Sig_transdc_His_kinase_HWE"/>
</dbReference>
<evidence type="ECO:0000256" key="5">
    <source>
        <dbReference type="ARBA" id="ARBA00022606"/>
    </source>
</evidence>
<dbReference type="Proteomes" id="UP000000270">
    <property type="component" value="Chromosome"/>
</dbReference>
<evidence type="ECO:0000259" key="14">
    <source>
        <dbReference type="PROSITE" id="PS50110"/>
    </source>
</evidence>
<keyword evidence="5" id="KW-0716">Sensory transduction</keyword>
<dbReference type="KEGG" id="azc:AZC_0915"/>
<evidence type="ECO:0000256" key="1">
    <source>
        <dbReference type="ARBA" id="ARBA00000085"/>
    </source>
</evidence>
<dbReference type="InterPro" id="IPR011006">
    <property type="entry name" value="CheY-like_superfamily"/>
</dbReference>
<evidence type="ECO:0000256" key="6">
    <source>
        <dbReference type="ARBA" id="ARBA00022679"/>
    </source>
</evidence>
<keyword evidence="7" id="KW-0547">Nucleotide-binding</keyword>
<dbReference type="STRING" id="438753.AZC_0915"/>
<dbReference type="HOGENOM" id="CLU_000445_50_1_5"/>
<gene>
    <name evidence="15" type="ordered locus">AZC_0915</name>
</gene>
<evidence type="ECO:0000256" key="12">
    <source>
        <dbReference type="PROSITE-ProRule" id="PRU00169"/>
    </source>
</evidence>
<keyword evidence="6" id="KW-0808">Transferase</keyword>
<keyword evidence="10" id="KW-0157">Chromophore</keyword>
<dbReference type="GO" id="GO:0004673">
    <property type="term" value="F:protein histidine kinase activity"/>
    <property type="evidence" value="ECO:0007669"/>
    <property type="project" value="UniProtKB-EC"/>
</dbReference>
<reference evidence="15 16" key="3">
    <citation type="journal article" date="2008" name="BMC Genomics">
        <title>The genome of the versatile nitrogen fixer Azorhizobium caulinodans ORS571.</title>
        <authorList>
            <person name="Lee KB."/>
            <person name="Backer P.D."/>
            <person name="Aono T."/>
            <person name="Liu CT."/>
            <person name="Suzuki S."/>
            <person name="Suzuki T."/>
            <person name="Kaneko T."/>
            <person name="Yamada M."/>
            <person name="Tabata S."/>
            <person name="Kupfer D.M."/>
            <person name="Najar F.Z."/>
            <person name="Wiley G.B."/>
            <person name="Roe B."/>
            <person name="Binnewies T.T."/>
            <person name="Ussery D.W."/>
            <person name="D'Haeze W."/>
            <person name="Herder J.D."/>
            <person name="Gevers D."/>
            <person name="Vereecke D."/>
            <person name="Holsters M."/>
            <person name="Oyaizu H."/>
        </authorList>
    </citation>
    <scope>NUCLEOTIDE SEQUENCE [LARGE SCALE GENOMIC DNA]</scope>
    <source>
        <strain evidence="16">ATCC 43989 / DSM 5975 / JCM 20966 / LMG 6465 / NBRC 14845 / NCIMB 13405 / ORS 571</strain>
    </source>
</reference>
<dbReference type="InterPro" id="IPR016132">
    <property type="entry name" value="Phyto_chromo_attachment"/>
</dbReference>
<dbReference type="SMART" id="SM00911">
    <property type="entry name" value="HWE_HK"/>
    <property type="match status" value="1"/>
</dbReference>
<evidence type="ECO:0000256" key="7">
    <source>
        <dbReference type="ARBA" id="ARBA00022741"/>
    </source>
</evidence>
<keyword evidence="16" id="KW-1185">Reference proteome</keyword>
<dbReference type="InterPro" id="IPR043150">
    <property type="entry name" value="Phytochrome_PHY_sf"/>
</dbReference>
<dbReference type="GO" id="GO:0005524">
    <property type="term" value="F:ATP binding"/>
    <property type="evidence" value="ECO:0007669"/>
    <property type="project" value="UniProtKB-KW"/>
</dbReference>
<evidence type="ECO:0000256" key="4">
    <source>
        <dbReference type="ARBA" id="ARBA00022553"/>
    </source>
</evidence>
<sequence>MPNAEAVDLTNCDREPIHIPGSIQPHGCLIACTPDAGHILCHSANAADVLHLPSAGINGLRLEAVLGGKAAHDIRNALTTATDPARPGLLLGLNIGERAFDVAVHIYKGVVIIECEAAPKGRSGTPVEFVRALISQVSRLGEPDVLLRRASHLVRTLLGYDRVMIYRFDADGSGKVVSEARMPSLESFLGQHFPAGDIPRQARELYLKNIIRIVSDSSGARIPMEPEFNASGEPLDLSFAHLRSVSPIHCEYLRNMGVSASMSLSIVIGGQLWGLIACHHYSPRVLSMAERIGAEMFAEFFSLHLEAVNHREKLEVATRARRTLDRILGHAARYAGLPELLRGSLADFMGLMPCDGVGLWIEGEWTSHGVALPAPAAPALARAVATHGEGPVWASHTLSHILPEVSAYGVPVAGALAISLSHRPRDYLFFFRKEAVQTVEWAGNPHKHYATGLHGDRLTPRKSFAIWKETVEHQSWPWTQADRDFAEAARNALVEIVLRHNELLADERGKADVRQRLLNEELNHRVKNILALIKSLVSHPVTEATDVASYSRSLKGRIEALAYAHDQVVRGDGGGLLSDLLTAELSPYRDATAVTLDGRPLMLDAQAFSVMALVFHEMATNAAKYGSLSTPGGRLMVRWVPAPAGGCDITWEESGGPPVQAAGRRGFGSVLVDRSVPYDLGGFSAIEYLVSGVKARFSIPGRHITWQGSDPRTVAPASASDAPPPDDLPLRGLSLLVVEDQLLIAMEAEAMLLALGAEAVETCNSALEAENRLARFRPDAAVLDIHLSGGTSVPVAQELRRRQIPFVFASGYADLDNIPDELADVPLARKPYDGKALAFALTQARAEAGV</sequence>
<dbReference type="InterPro" id="IPR035965">
    <property type="entry name" value="PAS-like_dom_sf"/>
</dbReference>
<dbReference type="GO" id="GO:0009584">
    <property type="term" value="P:detection of visible light"/>
    <property type="evidence" value="ECO:0007669"/>
    <property type="project" value="InterPro"/>
</dbReference>
<dbReference type="SUPFAM" id="SSF55781">
    <property type="entry name" value="GAF domain-like"/>
    <property type="match status" value="2"/>
</dbReference>
<evidence type="ECO:0000259" key="13">
    <source>
        <dbReference type="PROSITE" id="PS50046"/>
    </source>
</evidence>
<dbReference type="PROSITE" id="PS50110">
    <property type="entry name" value="RESPONSE_REGULATORY"/>
    <property type="match status" value="1"/>
</dbReference>
<dbReference type="Gene3D" id="3.30.450.40">
    <property type="match status" value="1"/>
</dbReference>
<name>A8HU76_AZOC5</name>
<dbReference type="InterPro" id="IPR001789">
    <property type="entry name" value="Sig_transdc_resp-reg_receiver"/>
</dbReference>
<dbReference type="InterPro" id="IPR029016">
    <property type="entry name" value="GAF-like_dom_sf"/>
</dbReference>